<gene>
    <name evidence="1" type="ORF">E2C01_056407</name>
</gene>
<protein>
    <submittedName>
        <fullName evidence="1">Uncharacterized protein</fullName>
    </submittedName>
</protein>
<evidence type="ECO:0000313" key="1">
    <source>
        <dbReference type="EMBL" id="MPC62323.1"/>
    </source>
</evidence>
<comment type="caution">
    <text evidence="1">The sequence shown here is derived from an EMBL/GenBank/DDBJ whole genome shotgun (WGS) entry which is preliminary data.</text>
</comment>
<reference evidence="1 2" key="1">
    <citation type="submission" date="2019-05" db="EMBL/GenBank/DDBJ databases">
        <title>Another draft genome of Portunus trituberculatus and its Hox gene families provides insights of decapod evolution.</title>
        <authorList>
            <person name="Jeong J.-H."/>
            <person name="Song I."/>
            <person name="Kim S."/>
            <person name="Choi T."/>
            <person name="Kim D."/>
            <person name="Ryu S."/>
            <person name="Kim W."/>
        </authorList>
    </citation>
    <scope>NUCLEOTIDE SEQUENCE [LARGE SCALE GENOMIC DNA]</scope>
    <source>
        <tissue evidence="1">Muscle</tissue>
    </source>
</reference>
<accession>A0A5B7GXB0</accession>
<organism evidence="1 2">
    <name type="scientific">Portunus trituberculatus</name>
    <name type="common">Swimming crab</name>
    <name type="synonym">Neptunus trituberculatus</name>
    <dbReference type="NCBI Taxonomy" id="210409"/>
    <lineage>
        <taxon>Eukaryota</taxon>
        <taxon>Metazoa</taxon>
        <taxon>Ecdysozoa</taxon>
        <taxon>Arthropoda</taxon>
        <taxon>Crustacea</taxon>
        <taxon>Multicrustacea</taxon>
        <taxon>Malacostraca</taxon>
        <taxon>Eumalacostraca</taxon>
        <taxon>Eucarida</taxon>
        <taxon>Decapoda</taxon>
        <taxon>Pleocyemata</taxon>
        <taxon>Brachyura</taxon>
        <taxon>Eubrachyura</taxon>
        <taxon>Portunoidea</taxon>
        <taxon>Portunidae</taxon>
        <taxon>Portuninae</taxon>
        <taxon>Portunus</taxon>
    </lineage>
</organism>
<proteinExistence type="predicted"/>
<dbReference type="AlphaFoldDB" id="A0A5B7GXB0"/>
<keyword evidence="2" id="KW-1185">Reference proteome</keyword>
<dbReference type="Proteomes" id="UP000324222">
    <property type="component" value="Unassembled WGS sequence"/>
</dbReference>
<name>A0A5B7GXB0_PORTR</name>
<evidence type="ECO:0000313" key="2">
    <source>
        <dbReference type="Proteomes" id="UP000324222"/>
    </source>
</evidence>
<dbReference type="EMBL" id="VSRR010019539">
    <property type="protein sequence ID" value="MPC62323.1"/>
    <property type="molecule type" value="Genomic_DNA"/>
</dbReference>
<sequence length="101" mass="11012">MHPLPLAYVFAARDSTVDPRTSSNIDYYRSASSPGLLSLCTLAGQLFDLLTFTDYVKSAGTMYSYRQVIREPVTTEVNIVGHTTPASPAYVADVAFNTSPM</sequence>